<dbReference type="EMBL" id="JAVRRD010000046">
    <property type="protein sequence ID" value="KAK5044585.1"/>
    <property type="molecule type" value="Genomic_DNA"/>
</dbReference>
<reference evidence="10 11" key="1">
    <citation type="submission" date="2023-08" db="EMBL/GenBank/DDBJ databases">
        <title>Black Yeasts Isolated from many extreme environments.</title>
        <authorList>
            <person name="Coleine C."/>
            <person name="Stajich J.E."/>
            <person name="Selbmann L."/>
        </authorList>
    </citation>
    <scope>NUCLEOTIDE SEQUENCE [LARGE SCALE GENOMIC DNA]</scope>
    <source>
        <strain evidence="10 11">CCFEE 5792</strain>
    </source>
</reference>
<feature type="transmembrane region" description="Helical" evidence="8">
    <location>
        <begin position="156"/>
        <end position="173"/>
    </location>
</feature>
<feature type="transmembrane region" description="Helical" evidence="8">
    <location>
        <begin position="471"/>
        <end position="490"/>
    </location>
</feature>
<feature type="transmembrane region" description="Helical" evidence="8">
    <location>
        <begin position="193"/>
        <end position="217"/>
    </location>
</feature>
<feature type="region of interest" description="Disordered" evidence="7">
    <location>
        <begin position="255"/>
        <end position="305"/>
    </location>
</feature>
<dbReference type="Gene3D" id="1.20.1250.20">
    <property type="entry name" value="MFS general substrate transporter like domains"/>
    <property type="match status" value="2"/>
</dbReference>
<dbReference type="InterPro" id="IPR011701">
    <property type="entry name" value="MFS"/>
</dbReference>
<keyword evidence="6 8" id="KW-0472">Membrane</keyword>
<evidence type="ECO:0000259" key="9">
    <source>
        <dbReference type="PROSITE" id="PS50850"/>
    </source>
</evidence>
<dbReference type="PROSITE" id="PS50850">
    <property type="entry name" value="MFS"/>
    <property type="match status" value="1"/>
</dbReference>
<evidence type="ECO:0000256" key="7">
    <source>
        <dbReference type="SAM" id="MobiDB-lite"/>
    </source>
</evidence>
<accession>A0AAV9MSN9</accession>
<feature type="compositionally biased region" description="Low complexity" evidence="7">
    <location>
        <begin position="267"/>
        <end position="278"/>
    </location>
</feature>
<evidence type="ECO:0000313" key="11">
    <source>
        <dbReference type="Proteomes" id="UP001358417"/>
    </source>
</evidence>
<feature type="compositionally biased region" description="Basic and acidic residues" evidence="7">
    <location>
        <begin position="29"/>
        <end position="39"/>
    </location>
</feature>
<evidence type="ECO:0000256" key="2">
    <source>
        <dbReference type="ARBA" id="ARBA00008335"/>
    </source>
</evidence>
<gene>
    <name evidence="10" type="ORF">LTR84_010599</name>
</gene>
<evidence type="ECO:0000256" key="1">
    <source>
        <dbReference type="ARBA" id="ARBA00004127"/>
    </source>
</evidence>
<feature type="transmembrane region" description="Helical" evidence="8">
    <location>
        <begin position="349"/>
        <end position="372"/>
    </location>
</feature>
<evidence type="ECO:0000313" key="10">
    <source>
        <dbReference type="EMBL" id="KAK5044585.1"/>
    </source>
</evidence>
<feature type="transmembrane region" description="Helical" evidence="8">
    <location>
        <begin position="314"/>
        <end position="337"/>
    </location>
</feature>
<keyword evidence="5 8" id="KW-1133">Transmembrane helix</keyword>
<proteinExistence type="inferred from homology"/>
<feature type="transmembrane region" description="Helical" evidence="8">
    <location>
        <begin position="223"/>
        <end position="243"/>
    </location>
</feature>
<dbReference type="PANTHER" id="PTHR23514">
    <property type="entry name" value="BYPASS OF STOP CODON PROTEIN 6"/>
    <property type="match status" value="1"/>
</dbReference>
<dbReference type="InterPro" id="IPR051788">
    <property type="entry name" value="MFS_Transporter"/>
</dbReference>
<keyword evidence="4 8" id="KW-0812">Transmembrane</keyword>
<dbReference type="Pfam" id="PF07690">
    <property type="entry name" value="MFS_1"/>
    <property type="match status" value="1"/>
</dbReference>
<dbReference type="GeneID" id="89978755"/>
<dbReference type="InterPro" id="IPR036259">
    <property type="entry name" value="MFS_trans_sf"/>
</dbReference>
<feature type="transmembrane region" description="Helical" evidence="8">
    <location>
        <begin position="441"/>
        <end position="465"/>
    </location>
</feature>
<feature type="transmembrane region" description="Helical" evidence="8">
    <location>
        <begin position="407"/>
        <end position="429"/>
    </location>
</feature>
<evidence type="ECO:0000256" key="8">
    <source>
        <dbReference type="SAM" id="Phobius"/>
    </source>
</evidence>
<dbReference type="GO" id="GO:0012505">
    <property type="term" value="C:endomembrane system"/>
    <property type="evidence" value="ECO:0007669"/>
    <property type="project" value="UniProtKB-SubCell"/>
</dbReference>
<feature type="transmembrane region" description="Helical" evidence="8">
    <location>
        <begin position="100"/>
        <end position="122"/>
    </location>
</feature>
<dbReference type="FunFam" id="1.20.1250.20:FF:000308">
    <property type="entry name" value="MFS efflux transporter"/>
    <property type="match status" value="1"/>
</dbReference>
<comment type="caution">
    <text evidence="10">The sequence shown here is derived from an EMBL/GenBank/DDBJ whole genome shotgun (WGS) entry which is preliminary data.</text>
</comment>
<sequence length="499" mass="53455">MSQHMQFNNGSGGSSTMVMEMPRLSTQRENSDKHARETVEDTSAGALPSPTTAVIQLQKWNSPKINGWRCFACFYCFIILGANDAAYGALIPYLEEYYKINYTVISLVFLSPVIGYATAAILNNHIHTVYGQRGVATIMSVSHLVAYVVICLHPPYPVLVVVFILSGFGNGLGDSGWNAWIGDMANANEVLGFLHAFYGLGAALSPLIATALITQAGWHWYQFYYLMVGAAAIEVFVLTGAFWKADGQAYRAEHPHTAGDIDSGTNTPPAADSATSSAQGGKPRGFLARFRPSSTGKNPNSSKSKTAEAVKNKVTILTAVFLLIYVGIEVSIGGWIVTFMLNVRKGSPFASGMVSTGFWLGITVGRLVLGFVTGRLFKTEKHAVATYIVLSVGLQLMFWFIPNFLVSAVMVSLVGFFMAPLFPAGVVALTKLLPKRLHVAAVGFAAAVGASGACILPFAVGAIANVAGVKVLQPIILGAMVLMLAVWLFIPKLPKQRLS</sequence>
<evidence type="ECO:0000256" key="6">
    <source>
        <dbReference type="ARBA" id="ARBA00023136"/>
    </source>
</evidence>
<evidence type="ECO:0000256" key="5">
    <source>
        <dbReference type="ARBA" id="ARBA00022989"/>
    </source>
</evidence>
<comment type="similarity">
    <text evidence="2">Belongs to the major facilitator superfamily.</text>
</comment>
<organism evidence="10 11">
    <name type="scientific">Exophiala bonariae</name>
    <dbReference type="NCBI Taxonomy" id="1690606"/>
    <lineage>
        <taxon>Eukaryota</taxon>
        <taxon>Fungi</taxon>
        <taxon>Dikarya</taxon>
        <taxon>Ascomycota</taxon>
        <taxon>Pezizomycotina</taxon>
        <taxon>Eurotiomycetes</taxon>
        <taxon>Chaetothyriomycetidae</taxon>
        <taxon>Chaetothyriales</taxon>
        <taxon>Herpotrichiellaceae</taxon>
        <taxon>Exophiala</taxon>
    </lineage>
</organism>
<feature type="transmembrane region" description="Helical" evidence="8">
    <location>
        <begin position="72"/>
        <end position="94"/>
    </location>
</feature>
<feature type="compositionally biased region" description="Polar residues" evidence="7">
    <location>
        <begin position="292"/>
        <end position="304"/>
    </location>
</feature>
<keyword evidence="11" id="KW-1185">Reference proteome</keyword>
<dbReference type="InterPro" id="IPR020846">
    <property type="entry name" value="MFS_dom"/>
</dbReference>
<feature type="domain" description="Major facilitator superfamily (MFS) profile" evidence="9">
    <location>
        <begin position="69"/>
        <end position="497"/>
    </location>
</feature>
<dbReference type="FunFam" id="1.20.1250.20:FF:000286">
    <property type="entry name" value="MFS efflux transporter"/>
    <property type="match status" value="1"/>
</dbReference>
<feature type="transmembrane region" description="Helical" evidence="8">
    <location>
        <begin position="134"/>
        <end position="150"/>
    </location>
</feature>
<keyword evidence="3" id="KW-0813">Transport</keyword>
<protein>
    <recommendedName>
        <fullName evidence="9">Major facilitator superfamily (MFS) profile domain-containing protein</fullName>
    </recommendedName>
</protein>
<evidence type="ECO:0000256" key="3">
    <source>
        <dbReference type="ARBA" id="ARBA00022448"/>
    </source>
</evidence>
<dbReference type="GO" id="GO:0016020">
    <property type="term" value="C:membrane"/>
    <property type="evidence" value="ECO:0007669"/>
    <property type="project" value="TreeGrafter"/>
</dbReference>
<feature type="region of interest" description="Disordered" evidence="7">
    <location>
        <begin position="25"/>
        <end position="44"/>
    </location>
</feature>
<comment type="subcellular location">
    <subcellularLocation>
        <location evidence="1">Endomembrane system</location>
        <topology evidence="1">Multi-pass membrane protein</topology>
    </subcellularLocation>
</comment>
<evidence type="ECO:0000256" key="4">
    <source>
        <dbReference type="ARBA" id="ARBA00022692"/>
    </source>
</evidence>
<dbReference type="Proteomes" id="UP001358417">
    <property type="component" value="Unassembled WGS sequence"/>
</dbReference>
<dbReference type="SUPFAM" id="SSF103473">
    <property type="entry name" value="MFS general substrate transporter"/>
    <property type="match status" value="1"/>
</dbReference>
<dbReference type="PANTHER" id="PTHR23514:SF3">
    <property type="entry name" value="BYPASS OF STOP CODON PROTEIN 6"/>
    <property type="match status" value="1"/>
</dbReference>
<feature type="transmembrane region" description="Helical" evidence="8">
    <location>
        <begin position="384"/>
        <end position="401"/>
    </location>
</feature>
<dbReference type="RefSeq" id="XP_064700241.1">
    <property type="nucleotide sequence ID" value="XM_064854134.1"/>
</dbReference>
<dbReference type="AlphaFoldDB" id="A0AAV9MSN9"/>
<dbReference type="GO" id="GO:0022857">
    <property type="term" value="F:transmembrane transporter activity"/>
    <property type="evidence" value="ECO:0007669"/>
    <property type="project" value="InterPro"/>
</dbReference>
<name>A0AAV9MSN9_9EURO</name>